<dbReference type="KEGG" id="bman:114244874"/>
<keyword evidence="2" id="KW-1185">Reference proteome</keyword>
<accession>A0A6J2JS38</accession>
<name>A0A6J2JS38_BOMMA</name>
<keyword evidence="1" id="KW-0732">Signal</keyword>
<organism evidence="2 3">
    <name type="scientific">Bombyx mandarina</name>
    <name type="common">Wild silk moth</name>
    <name type="synonym">Wild silkworm</name>
    <dbReference type="NCBI Taxonomy" id="7092"/>
    <lineage>
        <taxon>Eukaryota</taxon>
        <taxon>Metazoa</taxon>
        <taxon>Ecdysozoa</taxon>
        <taxon>Arthropoda</taxon>
        <taxon>Hexapoda</taxon>
        <taxon>Insecta</taxon>
        <taxon>Pterygota</taxon>
        <taxon>Neoptera</taxon>
        <taxon>Endopterygota</taxon>
        <taxon>Lepidoptera</taxon>
        <taxon>Glossata</taxon>
        <taxon>Ditrysia</taxon>
        <taxon>Bombycoidea</taxon>
        <taxon>Bombycidae</taxon>
        <taxon>Bombycinae</taxon>
        <taxon>Bombyx</taxon>
    </lineage>
</organism>
<evidence type="ECO:0000256" key="1">
    <source>
        <dbReference type="SAM" id="SignalP"/>
    </source>
</evidence>
<dbReference type="AlphaFoldDB" id="A0A6J2JS38"/>
<evidence type="ECO:0000313" key="2">
    <source>
        <dbReference type="Proteomes" id="UP000504629"/>
    </source>
</evidence>
<feature type="chain" id="PRO_5026670416" evidence="1">
    <location>
        <begin position="21"/>
        <end position="234"/>
    </location>
</feature>
<dbReference type="OrthoDB" id="7449519at2759"/>
<dbReference type="GeneID" id="114244874"/>
<gene>
    <name evidence="3" type="primary">LOC114244874</name>
</gene>
<proteinExistence type="predicted"/>
<protein>
    <submittedName>
        <fullName evidence="3">Uncharacterized protein LOC114244874</fullName>
    </submittedName>
</protein>
<feature type="signal peptide" evidence="1">
    <location>
        <begin position="1"/>
        <end position="20"/>
    </location>
</feature>
<evidence type="ECO:0000313" key="3">
    <source>
        <dbReference type="RefSeq" id="XP_028032611.1"/>
    </source>
</evidence>
<reference evidence="3" key="1">
    <citation type="submission" date="2025-08" db="UniProtKB">
        <authorList>
            <consortium name="RefSeq"/>
        </authorList>
    </citation>
    <scope>IDENTIFICATION</scope>
    <source>
        <tissue evidence="3">Silk gland</tissue>
    </source>
</reference>
<sequence length="234" mass="26443">MTKFLSVCLAVCVFSGTSHGVSTKLNFSGEETSAVTNSSKAEDEDVEVKHTIIVSTKLRNNNRRGIHGFEDDRGIIKTLSYDNNYKKKDDSGEVPIIAGYKAVETTQIRAPDTRYKNTEYPQSTLVNRNIRDQYDLYPSVAMNPSQWRPSSIYNNINWNQGVPYNIGRNADRAAYENKLHRRIAEDSVKDFYCKKCMELSNGLGLGGCAQQRNNWKQETTTTKIKLDGKLAKLN</sequence>
<dbReference type="Proteomes" id="UP000504629">
    <property type="component" value="Unplaced"/>
</dbReference>
<dbReference type="RefSeq" id="XP_028032611.1">
    <property type="nucleotide sequence ID" value="XM_028176810.1"/>
</dbReference>